<evidence type="ECO:0000259" key="2">
    <source>
        <dbReference type="Pfam" id="PF25269"/>
    </source>
</evidence>
<dbReference type="InterPro" id="IPR028087">
    <property type="entry name" value="Tad_N"/>
</dbReference>
<dbReference type="EMBL" id="WTUX01000004">
    <property type="protein sequence ID" value="MZR11721.1"/>
    <property type="molecule type" value="Genomic_DNA"/>
</dbReference>
<evidence type="ECO:0000313" key="4">
    <source>
        <dbReference type="Proteomes" id="UP000467322"/>
    </source>
</evidence>
<protein>
    <recommendedName>
        <fullName evidence="5">Flp pilus-assembly TadG-like N-terminal domain-containing protein</fullName>
    </recommendedName>
</protein>
<proteinExistence type="predicted"/>
<dbReference type="Pfam" id="PF13400">
    <property type="entry name" value="Tad"/>
    <property type="match status" value="1"/>
</dbReference>
<name>A0A845M6D8_9RHOB</name>
<evidence type="ECO:0000259" key="1">
    <source>
        <dbReference type="Pfam" id="PF13400"/>
    </source>
</evidence>
<dbReference type="InterPro" id="IPR057189">
    <property type="entry name" value="DUF7867"/>
</dbReference>
<sequence length="438" mass="47557">MRWLKAKSFLGRMDGSVTVFGLYLFLATVAIGALALDIANAYRINTHLQVAADSAAHAALLTRETEDAAAAKSTALSIAKIAMPPERHGDVLRDEDIYFGYWDAKNESFQVDSSSSDAVLVDAGRLAERGNRLYTVLLRLFGQTHWDIRRSSVFETYIPTCFREGVVGEDVVEFTSNNLFKEGFCIHSNTFVSFNTGNEFETRSIVSMPDRREISIPSDGFAANPGLSDALRDAAYQLRVLSRVDEIISGVLDPSSPYFRDWIIPGSIEIELDPKSKLDDPEFSTQRIHVLYCAREKQRAKIHAGTDLKDLVIWTNCQLQIGENVTMDNVAIVNTNTGNASITGASGIQLGKDDNCAPGGGVQIVTKGGVAFPQYLKMFGGQIIASGDVSFTSDANGIQGASIVSGGRVDGTTDGVMAFCDGSGMEDNFSAVYFKLAY</sequence>
<feature type="domain" description="DUF7867" evidence="2">
    <location>
        <begin position="165"/>
        <end position="420"/>
    </location>
</feature>
<evidence type="ECO:0008006" key="5">
    <source>
        <dbReference type="Google" id="ProtNLM"/>
    </source>
</evidence>
<organism evidence="3 4">
    <name type="scientific">Maritimibacter harenae</name>
    <dbReference type="NCBI Taxonomy" id="2606218"/>
    <lineage>
        <taxon>Bacteria</taxon>
        <taxon>Pseudomonadati</taxon>
        <taxon>Pseudomonadota</taxon>
        <taxon>Alphaproteobacteria</taxon>
        <taxon>Rhodobacterales</taxon>
        <taxon>Roseobacteraceae</taxon>
        <taxon>Maritimibacter</taxon>
    </lineage>
</organism>
<reference evidence="3 4" key="1">
    <citation type="submission" date="2019-12" db="EMBL/GenBank/DDBJ databases">
        <title>Maritimibacter sp. nov. sp. isolated from sea sand.</title>
        <authorList>
            <person name="Kim J."/>
            <person name="Jeong S.E."/>
            <person name="Jung H.S."/>
            <person name="Jeon C.O."/>
        </authorList>
    </citation>
    <scope>NUCLEOTIDE SEQUENCE [LARGE SCALE GENOMIC DNA]</scope>
    <source>
        <strain evidence="3 4">DP07</strain>
    </source>
</reference>
<dbReference type="AlphaFoldDB" id="A0A845M6D8"/>
<comment type="caution">
    <text evidence="3">The sequence shown here is derived from an EMBL/GenBank/DDBJ whole genome shotgun (WGS) entry which is preliminary data.</text>
</comment>
<dbReference type="RefSeq" id="WP_161349847.1">
    <property type="nucleotide sequence ID" value="NZ_WTUX01000004.1"/>
</dbReference>
<dbReference type="Pfam" id="PF25269">
    <property type="entry name" value="DUF7867"/>
    <property type="match status" value="1"/>
</dbReference>
<accession>A0A845M6D8</accession>
<evidence type="ECO:0000313" key="3">
    <source>
        <dbReference type="EMBL" id="MZR11721.1"/>
    </source>
</evidence>
<keyword evidence="4" id="KW-1185">Reference proteome</keyword>
<gene>
    <name evidence="3" type="ORF">GQE99_01645</name>
</gene>
<dbReference type="Proteomes" id="UP000467322">
    <property type="component" value="Unassembled WGS sequence"/>
</dbReference>
<feature type="domain" description="Putative Flp pilus-assembly TadG-like N-terminal" evidence="1">
    <location>
        <begin position="15"/>
        <end position="59"/>
    </location>
</feature>